<dbReference type="STRING" id="645517.A6F65_01092"/>
<dbReference type="OrthoDB" id="7451964at2"/>
<name>A0A1C7D7E9_9SPHN</name>
<sequence length="49" mass="5245">MNLPKIDLSSLPDLPDMLGMFGSMIEAPGHDDTIVVLAAFLFEIMPPSG</sequence>
<dbReference type="Proteomes" id="UP000092698">
    <property type="component" value="Chromosome"/>
</dbReference>
<dbReference type="EMBL" id="CP016545">
    <property type="protein sequence ID" value="ANU07400.1"/>
    <property type="molecule type" value="Genomic_DNA"/>
</dbReference>
<reference evidence="1 2" key="1">
    <citation type="submission" date="2016-07" db="EMBL/GenBank/DDBJ databases">
        <title>Complete genome sequence of Altererythrobacter namhicola JCM 16345T, containing esterase-encoding genes.</title>
        <authorList>
            <person name="Cheng H."/>
            <person name="Wu Y.-H."/>
            <person name="Jian S.-L."/>
            <person name="Huo Y.-Y."/>
            <person name="Wang C.-S."/>
            <person name="Xu X.-W."/>
        </authorList>
    </citation>
    <scope>NUCLEOTIDE SEQUENCE [LARGE SCALE GENOMIC DNA]</scope>
    <source>
        <strain evidence="1 2">JCM 16345</strain>
    </source>
</reference>
<protein>
    <submittedName>
        <fullName evidence="1">Uncharacterized protein</fullName>
    </submittedName>
</protein>
<accession>A0A1C7D7E9</accession>
<dbReference type="AlphaFoldDB" id="A0A1C7D7E9"/>
<gene>
    <name evidence="1" type="ORF">A6F65_01092</name>
</gene>
<dbReference type="KEGG" id="anh:A6F65_01092"/>
<keyword evidence="2" id="KW-1185">Reference proteome</keyword>
<proteinExistence type="predicted"/>
<evidence type="ECO:0000313" key="2">
    <source>
        <dbReference type="Proteomes" id="UP000092698"/>
    </source>
</evidence>
<evidence type="ECO:0000313" key="1">
    <source>
        <dbReference type="EMBL" id="ANU07400.1"/>
    </source>
</evidence>
<dbReference type="RefSeq" id="WP_157093068.1">
    <property type="nucleotide sequence ID" value="NZ_CP016545.1"/>
</dbReference>
<organism evidence="1 2">
    <name type="scientific">Paraurantiacibacter namhicola</name>
    <dbReference type="NCBI Taxonomy" id="645517"/>
    <lineage>
        <taxon>Bacteria</taxon>
        <taxon>Pseudomonadati</taxon>
        <taxon>Pseudomonadota</taxon>
        <taxon>Alphaproteobacteria</taxon>
        <taxon>Sphingomonadales</taxon>
        <taxon>Erythrobacteraceae</taxon>
        <taxon>Paraurantiacibacter</taxon>
    </lineage>
</organism>